<dbReference type="STRING" id="416169.RHOFW104T7_07690"/>
<dbReference type="InterPro" id="IPR017871">
    <property type="entry name" value="ABC_transporter-like_CS"/>
</dbReference>
<dbReference type="InterPro" id="IPR036640">
    <property type="entry name" value="ABC1_TM_sf"/>
</dbReference>
<feature type="transmembrane region" description="Helical" evidence="7">
    <location>
        <begin position="172"/>
        <end position="191"/>
    </location>
</feature>
<dbReference type="GO" id="GO:0005524">
    <property type="term" value="F:ATP binding"/>
    <property type="evidence" value="ECO:0007669"/>
    <property type="project" value="UniProtKB-KW"/>
</dbReference>
<reference evidence="10 11" key="1">
    <citation type="journal article" date="2016" name="MBio">
        <title>Lateral Gene Transfer in a Heavy Metal-Contaminated-Groundwater Microbial Community.</title>
        <authorList>
            <person name="Hemme C.L."/>
            <person name="Green S.J."/>
            <person name="Rishishwar L."/>
            <person name="Prakash O."/>
            <person name="Pettenato A."/>
            <person name="Chakraborty R."/>
            <person name="Deutschbauer A.M."/>
            <person name="Van Nostrand J.D."/>
            <person name="Wu L."/>
            <person name="He Z."/>
            <person name="Jordan I.K."/>
            <person name="Hazen T.C."/>
            <person name="Arkin A.P."/>
            <person name="Kostka J.E."/>
            <person name="Zhou J."/>
        </authorList>
    </citation>
    <scope>NUCLEOTIDE SEQUENCE [LARGE SCALE GENOMIC DNA]</scope>
    <source>
        <strain evidence="10 11">FW104-T7</strain>
    </source>
</reference>
<dbReference type="PROSITE" id="PS50929">
    <property type="entry name" value="ABC_TM1F"/>
    <property type="match status" value="1"/>
</dbReference>
<dbReference type="GO" id="GO:0005886">
    <property type="term" value="C:plasma membrane"/>
    <property type="evidence" value="ECO:0007669"/>
    <property type="project" value="UniProtKB-SubCell"/>
</dbReference>
<evidence type="ECO:0000256" key="4">
    <source>
        <dbReference type="ARBA" id="ARBA00022840"/>
    </source>
</evidence>
<dbReference type="GO" id="GO:0016887">
    <property type="term" value="F:ATP hydrolysis activity"/>
    <property type="evidence" value="ECO:0007669"/>
    <property type="project" value="InterPro"/>
</dbReference>
<comment type="caution">
    <text evidence="10">The sequence shown here is derived from an EMBL/GenBank/DDBJ whole genome shotgun (WGS) entry which is preliminary data.</text>
</comment>
<evidence type="ECO:0000256" key="6">
    <source>
        <dbReference type="ARBA" id="ARBA00023136"/>
    </source>
</evidence>
<sequence length="590" mass="62788">MSPTSAATPRPSRRLGALRELWPFLKPHRALALGWLLFLALSSGASLVLPLAFRHIIDQGFGHSSNTVINQTFIALFGVALVLAFATAARYFCITLLSERALASLRQTLYAHVIRLDVGFFEKSRVGELLSRLSADTEVVQALIGSGVSVALRSAVMLVGAAVAMVWTAPSLAGLTALVIPAVMLPILVFGRRVQKLSRASQDRLADAAAIANETLNASTAVKAYAREDIESTRYGGAITRALATARRRIGMRSLLTMAVIVLVFGAITLVLWAGARHVLAGTLGAGVLGQFVLYAVFAAGSVAGLSEVWGDVLRAAGAMERIGELLGERADIVDPSQPRALPQPMRSELRFDGVTFHYPTRPDTAALHDFTLTVHPGETVALVGPSGAGKSTVFSLLLRFYDPQSGSIRIDGVDLRETTLAGLRGAIALVPQETVIFAGSAADNIRFGRQDAGDDEVREAARAAEAHEFIGALDHGYDAELGERGVRLSGGQRQRIAIARAILRDAPLLLLDEATSALDAQSEAAIQQALARLEQGRTTLVIAHRLATVQRADRIVVMDGGRIVAQGTHESLLAEGGLYAELARLQFVA</sequence>
<dbReference type="SUPFAM" id="SSF90123">
    <property type="entry name" value="ABC transporter transmembrane region"/>
    <property type="match status" value="1"/>
</dbReference>
<keyword evidence="11" id="KW-1185">Reference proteome</keyword>
<dbReference type="Pfam" id="PF00005">
    <property type="entry name" value="ABC_tran"/>
    <property type="match status" value="1"/>
</dbReference>
<dbReference type="EMBL" id="LVJS01000023">
    <property type="protein sequence ID" value="KZC24593.1"/>
    <property type="molecule type" value="Genomic_DNA"/>
</dbReference>
<keyword evidence="3" id="KW-0547">Nucleotide-binding</keyword>
<feature type="transmembrane region" description="Helical" evidence="7">
    <location>
        <begin position="255"/>
        <end position="276"/>
    </location>
</feature>
<evidence type="ECO:0000256" key="7">
    <source>
        <dbReference type="SAM" id="Phobius"/>
    </source>
</evidence>
<evidence type="ECO:0000313" key="11">
    <source>
        <dbReference type="Proteomes" id="UP000076131"/>
    </source>
</evidence>
<dbReference type="RefSeq" id="WP_008434853.1">
    <property type="nucleotide sequence ID" value="NZ_LVJS01000023.1"/>
</dbReference>
<dbReference type="InterPro" id="IPR027417">
    <property type="entry name" value="P-loop_NTPase"/>
</dbReference>
<evidence type="ECO:0000256" key="2">
    <source>
        <dbReference type="ARBA" id="ARBA00022692"/>
    </source>
</evidence>
<dbReference type="Proteomes" id="UP000076131">
    <property type="component" value="Unassembled WGS sequence"/>
</dbReference>
<evidence type="ECO:0000259" key="9">
    <source>
        <dbReference type="PROSITE" id="PS50929"/>
    </source>
</evidence>
<dbReference type="Gene3D" id="3.40.50.300">
    <property type="entry name" value="P-loop containing nucleotide triphosphate hydrolases"/>
    <property type="match status" value="1"/>
</dbReference>
<evidence type="ECO:0000313" key="10">
    <source>
        <dbReference type="EMBL" id="KZC24593.1"/>
    </source>
</evidence>
<dbReference type="NCBIfam" id="TIGR02204">
    <property type="entry name" value="MsbA_rel"/>
    <property type="match status" value="1"/>
</dbReference>
<comment type="subcellular location">
    <subcellularLocation>
        <location evidence="1">Cell membrane</location>
        <topology evidence="1">Multi-pass membrane protein</topology>
    </subcellularLocation>
</comment>
<feature type="transmembrane region" description="Helical" evidence="7">
    <location>
        <begin position="74"/>
        <end position="97"/>
    </location>
</feature>
<evidence type="ECO:0000256" key="5">
    <source>
        <dbReference type="ARBA" id="ARBA00022989"/>
    </source>
</evidence>
<gene>
    <name evidence="10" type="ORF">RHOFW104T7_07690</name>
</gene>
<dbReference type="PROSITE" id="PS00211">
    <property type="entry name" value="ABC_TRANSPORTER_1"/>
    <property type="match status" value="1"/>
</dbReference>
<dbReference type="FunFam" id="3.40.50.300:FF:000218">
    <property type="entry name" value="Multidrug ABC transporter ATP-binding protein"/>
    <property type="match status" value="1"/>
</dbReference>
<organism evidence="10 11">
    <name type="scientific">Rhodanobacter thiooxydans</name>
    <dbReference type="NCBI Taxonomy" id="416169"/>
    <lineage>
        <taxon>Bacteria</taxon>
        <taxon>Pseudomonadati</taxon>
        <taxon>Pseudomonadota</taxon>
        <taxon>Gammaproteobacteria</taxon>
        <taxon>Lysobacterales</taxon>
        <taxon>Rhodanobacteraceae</taxon>
        <taxon>Rhodanobacter</taxon>
    </lineage>
</organism>
<dbReference type="Gene3D" id="1.20.1560.10">
    <property type="entry name" value="ABC transporter type 1, transmembrane domain"/>
    <property type="match status" value="1"/>
</dbReference>
<feature type="domain" description="ABC transporter" evidence="8">
    <location>
        <begin position="350"/>
        <end position="586"/>
    </location>
</feature>
<evidence type="ECO:0000256" key="3">
    <source>
        <dbReference type="ARBA" id="ARBA00022741"/>
    </source>
</evidence>
<keyword evidence="5 7" id="KW-1133">Transmembrane helix</keyword>
<dbReference type="PANTHER" id="PTHR43394">
    <property type="entry name" value="ATP-DEPENDENT PERMEASE MDL1, MITOCHONDRIAL"/>
    <property type="match status" value="1"/>
</dbReference>
<dbReference type="SMART" id="SM00382">
    <property type="entry name" value="AAA"/>
    <property type="match status" value="1"/>
</dbReference>
<accession>A0A154QK11</accession>
<dbReference type="CDD" id="cd18575">
    <property type="entry name" value="ABC_6TM_bac_exporter_ABCB8_10_like"/>
    <property type="match status" value="1"/>
</dbReference>
<dbReference type="SUPFAM" id="SSF52540">
    <property type="entry name" value="P-loop containing nucleoside triphosphate hydrolases"/>
    <property type="match status" value="1"/>
</dbReference>
<dbReference type="InterPro" id="IPR003439">
    <property type="entry name" value="ABC_transporter-like_ATP-bd"/>
</dbReference>
<dbReference type="Pfam" id="PF00664">
    <property type="entry name" value="ABC_membrane"/>
    <property type="match status" value="1"/>
</dbReference>
<dbReference type="GO" id="GO:0090374">
    <property type="term" value="P:oligopeptide export from mitochondrion"/>
    <property type="evidence" value="ECO:0007669"/>
    <property type="project" value="TreeGrafter"/>
</dbReference>
<feature type="transmembrane region" description="Helical" evidence="7">
    <location>
        <begin position="142"/>
        <end position="166"/>
    </location>
</feature>
<feature type="transmembrane region" description="Helical" evidence="7">
    <location>
        <begin position="288"/>
        <end position="310"/>
    </location>
</feature>
<proteinExistence type="predicted"/>
<keyword evidence="4" id="KW-0067">ATP-binding</keyword>
<dbReference type="eggNOG" id="COG1132">
    <property type="taxonomic scope" value="Bacteria"/>
</dbReference>
<dbReference type="InterPro" id="IPR011918">
    <property type="entry name" value="ABC_MsbA_ATP-bd"/>
</dbReference>
<keyword evidence="2 7" id="KW-0812">Transmembrane</keyword>
<protein>
    <submittedName>
        <fullName evidence="10">ABC transporter</fullName>
    </submittedName>
</protein>
<evidence type="ECO:0000256" key="1">
    <source>
        <dbReference type="ARBA" id="ARBA00004651"/>
    </source>
</evidence>
<dbReference type="AlphaFoldDB" id="A0A154QK11"/>
<dbReference type="GO" id="GO:0015421">
    <property type="term" value="F:ABC-type oligopeptide transporter activity"/>
    <property type="evidence" value="ECO:0007669"/>
    <property type="project" value="TreeGrafter"/>
</dbReference>
<dbReference type="PROSITE" id="PS50893">
    <property type="entry name" value="ABC_TRANSPORTER_2"/>
    <property type="match status" value="1"/>
</dbReference>
<name>A0A154QK11_9GAMM</name>
<dbReference type="InterPro" id="IPR039421">
    <property type="entry name" value="Type_1_exporter"/>
</dbReference>
<keyword evidence="6 7" id="KW-0472">Membrane</keyword>
<evidence type="ECO:0000259" key="8">
    <source>
        <dbReference type="PROSITE" id="PS50893"/>
    </source>
</evidence>
<feature type="domain" description="ABC transmembrane type-1" evidence="9">
    <location>
        <begin position="36"/>
        <end position="315"/>
    </location>
</feature>
<dbReference type="PANTHER" id="PTHR43394:SF1">
    <property type="entry name" value="ATP-BINDING CASSETTE SUB-FAMILY B MEMBER 10, MITOCHONDRIAL"/>
    <property type="match status" value="1"/>
</dbReference>
<dbReference type="InterPro" id="IPR003593">
    <property type="entry name" value="AAA+_ATPase"/>
</dbReference>
<dbReference type="InterPro" id="IPR011527">
    <property type="entry name" value="ABC1_TM_dom"/>
</dbReference>